<organism evidence="2 3">
    <name type="scientific">Dendrobium thyrsiflorum</name>
    <name type="common">Pinecone-like raceme dendrobium</name>
    <name type="synonym">Orchid</name>
    <dbReference type="NCBI Taxonomy" id="117978"/>
    <lineage>
        <taxon>Eukaryota</taxon>
        <taxon>Viridiplantae</taxon>
        <taxon>Streptophyta</taxon>
        <taxon>Embryophyta</taxon>
        <taxon>Tracheophyta</taxon>
        <taxon>Spermatophyta</taxon>
        <taxon>Magnoliopsida</taxon>
        <taxon>Liliopsida</taxon>
        <taxon>Asparagales</taxon>
        <taxon>Orchidaceae</taxon>
        <taxon>Epidendroideae</taxon>
        <taxon>Malaxideae</taxon>
        <taxon>Dendrobiinae</taxon>
        <taxon>Dendrobium</taxon>
    </lineage>
</organism>
<feature type="compositionally biased region" description="Polar residues" evidence="1">
    <location>
        <begin position="63"/>
        <end position="72"/>
    </location>
</feature>
<accession>A0ABD0UKD8</accession>
<feature type="region of interest" description="Disordered" evidence="1">
    <location>
        <begin position="35"/>
        <end position="72"/>
    </location>
</feature>
<dbReference type="AlphaFoldDB" id="A0ABD0UKD8"/>
<dbReference type="EMBL" id="JANQDX010000015">
    <property type="protein sequence ID" value="KAL0910857.1"/>
    <property type="molecule type" value="Genomic_DNA"/>
</dbReference>
<sequence>MFRLRWLTILVGILFAAILSTPTITVTARFSEESKSVMVQTDDYPDPGADPAHTPPPAPGSRKVTTLGSGNK</sequence>
<evidence type="ECO:0000313" key="2">
    <source>
        <dbReference type="EMBL" id="KAL0910857.1"/>
    </source>
</evidence>
<dbReference type="Proteomes" id="UP001552299">
    <property type="component" value="Unassembled WGS sequence"/>
</dbReference>
<proteinExistence type="predicted"/>
<comment type="caution">
    <text evidence="2">The sequence shown here is derived from an EMBL/GenBank/DDBJ whole genome shotgun (WGS) entry which is preliminary data.</text>
</comment>
<evidence type="ECO:0000313" key="3">
    <source>
        <dbReference type="Proteomes" id="UP001552299"/>
    </source>
</evidence>
<name>A0ABD0UKD8_DENTH</name>
<gene>
    <name evidence="2" type="ORF">M5K25_018953</name>
</gene>
<protein>
    <submittedName>
        <fullName evidence="2">Uncharacterized protein</fullName>
    </submittedName>
</protein>
<keyword evidence="3" id="KW-1185">Reference proteome</keyword>
<reference evidence="2 3" key="1">
    <citation type="journal article" date="2024" name="Plant Biotechnol. J.">
        <title>Dendrobium thyrsiflorum genome and its molecular insights into genes involved in important horticultural traits.</title>
        <authorList>
            <person name="Chen B."/>
            <person name="Wang J.Y."/>
            <person name="Zheng P.J."/>
            <person name="Li K.L."/>
            <person name="Liang Y.M."/>
            <person name="Chen X.F."/>
            <person name="Zhang C."/>
            <person name="Zhao X."/>
            <person name="He X."/>
            <person name="Zhang G.Q."/>
            <person name="Liu Z.J."/>
            <person name="Xu Q."/>
        </authorList>
    </citation>
    <scope>NUCLEOTIDE SEQUENCE [LARGE SCALE GENOMIC DNA]</scope>
    <source>
        <strain evidence="2">GZMU011</strain>
    </source>
</reference>
<evidence type="ECO:0000256" key="1">
    <source>
        <dbReference type="SAM" id="MobiDB-lite"/>
    </source>
</evidence>